<feature type="signal peptide" evidence="1">
    <location>
        <begin position="1"/>
        <end position="18"/>
    </location>
</feature>
<name>A0ABD2VQX8_9HYME</name>
<evidence type="ECO:0000256" key="1">
    <source>
        <dbReference type="SAM" id="SignalP"/>
    </source>
</evidence>
<comment type="caution">
    <text evidence="2">The sequence shown here is derived from an EMBL/GenBank/DDBJ whole genome shotgun (WGS) entry which is preliminary data.</text>
</comment>
<accession>A0ABD2VQX8</accession>
<feature type="chain" id="PRO_5044752926" evidence="1">
    <location>
        <begin position="19"/>
        <end position="179"/>
    </location>
</feature>
<dbReference type="Proteomes" id="UP001627154">
    <property type="component" value="Unassembled WGS sequence"/>
</dbReference>
<gene>
    <name evidence="2" type="ORF">TKK_020759</name>
</gene>
<organism evidence="2 3">
    <name type="scientific">Trichogramma kaykai</name>
    <dbReference type="NCBI Taxonomy" id="54128"/>
    <lineage>
        <taxon>Eukaryota</taxon>
        <taxon>Metazoa</taxon>
        <taxon>Ecdysozoa</taxon>
        <taxon>Arthropoda</taxon>
        <taxon>Hexapoda</taxon>
        <taxon>Insecta</taxon>
        <taxon>Pterygota</taxon>
        <taxon>Neoptera</taxon>
        <taxon>Endopterygota</taxon>
        <taxon>Hymenoptera</taxon>
        <taxon>Apocrita</taxon>
        <taxon>Proctotrupomorpha</taxon>
        <taxon>Chalcidoidea</taxon>
        <taxon>Trichogrammatidae</taxon>
        <taxon>Trichogramma</taxon>
    </lineage>
</organism>
<protein>
    <submittedName>
        <fullName evidence="2">Uncharacterized protein</fullName>
    </submittedName>
</protein>
<keyword evidence="3" id="KW-1185">Reference proteome</keyword>
<reference evidence="2 3" key="1">
    <citation type="journal article" date="2024" name="bioRxiv">
        <title>A reference genome for Trichogramma kaykai: A tiny desert-dwelling parasitoid wasp with competing sex-ratio distorters.</title>
        <authorList>
            <person name="Culotta J."/>
            <person name="Lindsey A.R."/>
        </authorList>
    </citation>
    <scope>NUCLEOTIDE SEQUENCE [LARGE SCALE GENOMIC DNA]</scope>
    <source>
        <strain evidence="2 3">KSX58</strain>
    </source>
</reference>
<dbReference type="AlphaFoldDB" id="A0ABD2VQX8"/>
<dbReference type="EMBL" id="JBJJXI010000202">
    <property type="protein sequence ID" value="KAL3383331.1"/>
    <property type="molecule type" value="Genomic_DNA"/>
</dbReference>
<evidence type="ECO:0000313" key="2">
    <source>
        <dbReference type="EMBL" id="KAL3383331.1"/>
    </source>
</evidence>
<proteinExistence type="predicted"/>
<keyword evidence="1" id="KW-0732">Signal</keyword>
<evidence type="ECO:0000313" key="3">
    <source>
        <dbReference type="Proteomes" id="UP001627154"/>
    </source>
</evidence>
<sequence length="179" mass="20482">MTVFFLLFTCYVLSLDYAATIHHYNPFTSVYTNRVLDSFSLLFPSKLDDLHGYRLRVGFHYHLPYSLSSQKSKEQMGIFDLVLDLIQSKLNFSVESDFLTDYPLTVDSYTGLLVPLVKGRRLDVFASGAFLVHIEDPFPVESKYVHENWAKKHTKTQTTLFAWDGCSTTPTSAAFSDKK</sequence>